<evidence type="ECO:0000256" key="1">
    <source>
        <dbReference type="SAM" id="MobiDB-lite"/>
    </source>
</evidence>
<gene>
    <name evidence="2" type="ORF">AB0470_35905</name>
</gene>
<organism evidence="2 3">
    <name type="scientific">Streptomyces griseosporeus</name>
    <dbReference type="NCBI Taxonomy" id="1910"/>
    <lineage>
        <taxon>Bacteria</taxon>
        <taxon>Bacillati</taxon>
        <taxon>Actinomycetota</taxon>
        <taxon>Actinomycetes</taxon>
        <taxon>Kitasatosporales</taxon>
        <taxon>Streptomycetaceae</taxon>
        <taxon>Streptomyces</taxon>
    </lineage>
</organism>
<dbReference type="Proteomes" id="UP001553148">
    <property type="component" value="Unassembled WGS sequence"/>
</dbReference>
<feature type="region of interest" description="Disordered" evidence="1">
    <location>
        <begin position="148"/>
        <end position="173"/>
    </location>
</feature>
<dbReference type="EMBL" id="JBFAUJ010000028">
    <property type="protein sequence ID" value="MEV8464924.1"/>
    <property type="molecule type" value="Genomic_DNA"/>
</dbReference>
<comment type="caution">
    <text evidence="2">The sequence shown here is derived from an EMBL/GenBank/DDBJ whole genome shotgun (WGS) entry which is preliminary data.</text>
</comment>
<protein>
    <submittedName>
        <fullName evidence="2">Uncharacterized protein</fullName>
    </submittedName>
</protein>
<reference evidence="2 3" key="1">
    <citation type="submission" date="2024-06" db="EMBL/GenBank/DDBJ databases">
        <title>The Natural Products Discovery Center: Release of the First 8490 Sequenced Strains for Exploring Actinobacteria Biosynthetic Diversity.</title>
        <authorList>
            <person name="Kalkreuter E."/>
            <person name="Kautsar S.A."/>
            <person name="Yang D."/>
            <person name="Bader C.D."/>
            <person name="Teijaro C.N."/>
            <person name="Fluegel L."/>
            <person name="Davis C.M."/>
            <person name="Simpson J.R."/>
            <person name="Lauterbach L."/>
            <person name="Steele A.D."/>
            <person name="Gui C."/>
            <person name="Meng S."/>
            <person name="Li G."/>
            <person name="Viehrig K."/>
            <person name="Ye F."/>
            <person name="Su P."/>
            <person name="Kiefer A.F."/>
            <person name="Nichols A."/>
            <person name="Cepeda A.J."/>
            <person name="Yan W."/>
            <person name="Fan B."/>
            <person name="Jiang Y."/>
            <person name="Adhikari A."/>
            <person name="Zheng C.-J."/>
            <person name="Schuster L."/>
            <person name="Cowan T.M."/>
            <person name="Smanski M.J."/>
            <person name="Chevrette M.G."/>
            <person name="De Carvalho L.P.S."/>
            <person name="Shen B."/>
        </authorList>
    </citation>
    <scope>NUCLEOTIDE SEQUENCE [LARGE SCALE GENOMIC DNA]</scope>
    <source>
        <strain evidence="2 3">NPDC052360</strain>
    </source>
</reference>
<name>A0ABV3L019_STRGS</name>
<proteinExistence type="predicted"/>
<dbReference type="RefSeq" id="WP_366504572.1">
    <property type="nucleotide sequence ID" value="NZ_JBFAUJ010000028.1"/>
</dbReference>
<sequence length="173" mass="19453">MTAVFGAALGAVTTYVANRSTMRLNLEHEYDRTLRDKRLAAHQALFHLTRQIPRHWMLIPVPTRSDLLPVRASFRNWYFAEEAHGMFLSQGSKRAYLALEDALDSVLFVKSPDGRSKTADRADTPLTADELDGLQRLASELRHQLVADIGGSNPPRTRSTRPDPTLRGMPDPF</sequence>
<evidence type="ECO:0000313" key="3">
    <source>
        <dbReference type="Proteomes" id="UP001553148"/>
    </source>
</evidence>
<evidence type="ECO:0000313" key="2">
    <source>
        <dbReference type="EMBL" id="MEV8464924.1"/>
    </source>
</evidence>
<keyword evidence="3" id="KW-1185">Reference proteome</keyword>
<feature type="compositionally biased region" description="Low complexity" evidence="1">
    <location>
        <begin position="154"/>
        <end position="167"/>
    </location>
</feature>
<accession>A0ABV3L019</accession>